<dbReference type="SMART" id="SM00343">
    <property type="entry name" value="ZnF_C2HC"/>
    <property type="match status" value="1"/>
</dbReference>
<feature type="compositionally biased region" description="Pro residues" evidence="2">
    <location>
        <begin position="210"/>
        <end position="220"/>
    </location>
</feature>
<dbReference type="GO" id="GO:0003676">
    <property type="term" value="F:nucleic acid binding"/>
    <property type="evidence" value="ECO:0007669"/>
    <property type="project" value="InterPro"/>
</dbReference>
<accession>M1DQD6</accession>
<sequence>MVDQEVPSQAPSHALIYPLTENVTNTKFRLTFQVLAQAMTAQANREVESTKASGQGSSNAPKYNEDGVSNPKRQGISSESIWPTYARCGNRYEGRCLAGIEDCFSCGESGHKMRNCPKAKAKERKDYPKQKWFYALQTRGDNECAPNVDPGGLLGNTDTNPRQVNAVDTRNGLQLEKFTPKKRNVESASNESEPKESEVVAQKERVQPIVKPPPPFPQKF</sequence>
<keyword evidence="5" id="KW-1185">Reference proteome</keyword>
<keyword evidence="1" id="KW-0479">Metal-binding</keyword>
<dbReference type="InterPro" id="IPR036875">
    <property type="entry name" value="Znf_CCHC_sf"/>
</dbReference>
<evidence type="ECO:0000256" key="2">
    <source>
        <dbReference type="SAM" id="MobiDB-lite"/>
    </source>
</evidence>
<proteinExistence type="predicted"/>
<dbReference type="EnsemblPlants" id="PGSC0003DMT400092711">
    <property type="protein sequence ID" value="PGSC0003DMT400092711"/>
    <property type="gene ID" value="PGSC0003DMG400042282"/>
</dbReference>
<dbReference type="HOGENOM" id="CLU_1257988_0_0_1"/>
<dbReference type="Proteomes" id="UP000011115">
    <property type="component" value="Unassembled WGS sequence"/>
</dbReference>
<keyword evidence="1" id="KW-0862">Zinc</keyword>
<dbReference type="InParanoid" id="M1DQD6"/>
<dbReference type="PROSITE" id="PS50158">
    <property type="entry name" value="ZF_CCHC"/>
    <property type="match status" value="1"/>
</dbReference>
<keyword evidence="1" id="KW-0863">Zinc-finger</keyword>
<dbReference type="SUPFAM" id="SSF57756">
    <property type="entry name" value="Retrovirus zinc finger-like domains"/>
    <property type="match status" value="1"/>
</dbReference>
<dbReference type="PaxDb" id="4113-PGSC0003DMT400092711"/>
<feature type="region of interest" description="Disordered" evidence="2">
    <location>
        <begin position="46"/>
        <end position="76"/>
    </location>
</feature>
<dbReference type="Gene3D" id="4.10.60.10">
    <property type="entry name" value="Zinc finger, CCHC-type"/>
    <property type="match status" value="1"/>
</dbReference>
<protein>
    <recommendedName>
        <fullName evidence="3">CCHC-type domain-containing protein</fullName>
    </recommendedName>
</protein>
<organism evidence="4 5">
    <name type="scientific">Solanum tuberosum</name>
    <name type="common">Potato</name>
    <dbReference type="NCBI Taxonomy" id="4113"/>
    <lineage>
        <taxon>Eukaryota</taxon>
        <taxon>Viridiplantae</taxon>
        <taxon>Streptophyta</taxon>
        <taxon>Embryophyta</taxon>
        <taxon>Tracheophyta</taxon>
        <taxon>Spermatophyta</taxon>
        <taxon>Magnoliopsida</taxon>
        <taxon>eudicotyledons</taxon>
        <taxon>Gunneridae</taxon>
        <taxon>Pentapetalae</taxon>
        <taxon>asterids</taxon>
        <taxon>lamiids</taxon>
        <taxon>Solanales</taxon>
        <taxon>Solanaceae</taxon>
        <taxon>Solanoideae</taxon>
        <taxon>Solaneae</taxon>
        <taxon>Solanum</taxon>
    </lineage>
</organism>
<reference evidence="4" key="2">
    <citation type="submission" date="2015-06" db="UniProtKB">
        <authorList>
            <consortium name="EnsemblPlants"/>
        </authorList>
    </citation>
    <scope>IDENTIFICATION</scope>
    <source>
        <strain evidence="4">DM1-3 516 R44</strain>
    </source>
</reference>
<dbReference type="Pfam" id="PF00098">
    <property type="entry name" value="zf-CCHC"/>
    <property type="match status" value="1"/>
</dbReference>
<evidence type="ECO:0000256" key="1">
    <source>
        <dbReference type="PROSITE-ProRule" id="PRU00047"/>
    </source>
</evidence>
<dbReference type="AlphaFoldDB" id="M1DQD6"/>
<reference evidence="5" key="1">
    <citation type="journal article" date="2011" name="Nature">
        <title>Genome sequence and analysis of the tuber crop potato.</title>
        <authorList>
            <consortium name="The Potato Genome Sequencing Consortium"/>
        </authorList>
    </citation>
    <scope>NUCLEOTIDE SEQUENCE [LARGE SCALE GENOMIC DNA]</scope>
    <source>
        <strain evidence="5">cv. DM1-3 516 R44</strain>
    </source>
</reference>
<evidence type="ECO:0000259" key="3">
    <source>
        <dbReference type="PROSITE" id="PS50158"/>
    </source>
</evidence>
<feature type="compositionally biased region" description="Polar residues" evidence="2">
    <location>
        <begin position="50"/>
        <end position="61"/>
    </location>
</feature>
<feature type="region of interest" description="Disordered" evidence="2">
    <location>
        <begin position="176"/>
        <end position="220"/>
    </location>
</feature>
<name>M1DQD6_SOLTU</name>
<dbReference type="GO" id="GO:0008270">
    <property type="term" value="F:zinc ion binding"/>
    <property type="evidence" value="ECO:0007669"/>
    <property type="project" value="UniProtKB-KW"/>
</dbReference>
<dbReference type="InterPro" id="IPR001878">
    <property type="entry name" value="Znf_CCHC"/>
</dbReference>
<dbReference type="Gramene" id="PGSC0003DMT400092711">
    <property type="protein sequence ID" value="PGSC0003DMT400092711"/>
    <property type="gene ID" value="PGSC0003DMG400042282"/>
</dbReference>
<evidence type="ECO:0000313" key="4">
    <source>
        <dbReference type="EnsemblPlants" id="PGSC0003DMT400092711"/>
    </source>
</evidence>
<evidence type="ECO:0000313" key="5">
    <source>
        <dbReference type="Proteomes" id="UP000011115"/>
    </source>
</evidence>
<feature type="domain" description="CCHC-type" evidence="3">
    <location>
        <begin position="103"/>
        <end position="118"/>
    </location>
</feature>
<feature type="compositionally biased region" description="Basic and acidic residues" evidence="2">
    <location>
        <begin position="192"/>
        <end position="206"/>
    </location>
</feature>